<dbReference type="EMBL" id="KB445816">
    <property type="protein sequence ID" value="EMD31674.1"/>
    <property type="molecule type" value="Genomic_DNA"/>
</dbReference>
<accession>M2P8F7</accession>
<sequence>MVDKGANYIEPDLPHGHSPPPPLSIPQTSHYYVQSQPQPSMQQTYSRPNSSFFAYGLAYPATPSASSATSSPPFSPSEYTPQYAQSHHCNASASSQQIVSPQFTRAQSHYELVKLEEGSYNTHYSLPAHTNRHSTNLPAFTAGQPTMPHWPTYSAERA</sequence>
<proteinExistence type="predicted"/>
<keyword evidence="3" id="KW-1185">Reference proteome</keyword>
<name>M2P8F7_CERS8</name>
<reference evidence="2 3" key="1">
    <citation type="journal article" date="2012" name="Proc. Natl. Acad. Sci. U.S.A.">
        <title>Comparative genomics of Ceriporiopsis subvermispora and Phanerochaete chrysosporium provide insight into selective ligninolysis.</title>
        <authorList>
            <person name="Fernandez-Fueyo E."/>
            <person name="Ruiz-Duenas F.J."/>
            <person name="Ferreira P."/>
            <person name="Floudas D."/>
            <person name="Hibbett D.S."/>
            <person name="Canessa P."/>
            <person name="Larrondo L.F."/>
            <person name="James T.Y."/>
            <person name="Seelenfreund D."/>
            <person name="Lobos S."/>
            <person name="Polanco R."/>
            <person name="Tello M."/>
            <person name="Honda Y."/>
            <person name="Watanabe T."/>
            <person name="Watanabe T."/>
            <person name="Ryu J.S."/>
            <person name="Kubicek C.P."/>
            <person name="Schmoll M."/>
            <person name="Gaskell J."/>
            <person name="Hammel K.E."/>
            <person name="St John F.J."/>
            <person name="Vanden Wymelenberg A."/>
            <person name="Sabat G."/>
            <person name="Splinter BonDurant S."/>
            <person name="Syed K."/>
            <person name="Yadav J.S."/>
            <person name="Doddapaneni H."/>
            <person name="Subramanian V."/>
            <person name="Lavin J.L."/>
            <person name="Oguiza J.A."/>
            <person name="Perez G."/>
            <person name="Pisabarro A.G."/>
            <person name="Ramirez L."/>
            <person name="Santoyo F."/>
            <person name="Master E."/>
            <person name="Coutinho P.M."/>
            <person name="Henrissat B."/>
            <person name="Lombard V."/>
            <person name="Magnuson J.K."/>
            <person name="Kuees U."/>
            <person name="Hori C."/>
            <person name="Igarashi K."/>
            <person name="Samejima M."/>
            <person name="Held B.W."/>
            <person name="Barry K.W."/>
            <person name="LaButti K.M."/>
            <person name="Lapidus A."/>
            <person name="Lindquist E.A."/>
            <person name="Lucas S.M."/>
            <person name="Riley R."/>
            <person name="Salamov A.A."/>
            <person name="Hoffmeister D."/>
            <person name="Schwenk D."/>
            <person name="Hadar Y."/>
            <person name="Yarden O."/>
            <person name="de Vries R.P."/>
            <person name="Wiebenga A."/>
            <person name="Stenlid J."/>
            <person name="Eastwood D."/>
            <person name="Grigoriev I.V."/>
            <person name="Berka R.M."/>
            <person name="Blanchette R.A."/>
            <person name="Kersten P."/>
            <person name="Martinez A.T."/>
            <person name="Vicuna R."/>
            <person name="Cullen D."/>
        </authorList>
    </citation>
    <scope>NUCLEOTIDE SEQUENCE [LARGE SCALE GENOMIC DNA]</scope>
    <source>
        <strain evidence="2 3">B</strain>
    </source>
</reference>
<evidence type="ECO:0000313" key="3">
    <source>
        <dbReference type="Proteomes" id="UP000016930"/>
    </source>
</evidence>
<feature type="compositionally biased region" description="Polar residues" evidence="1">
    <location>
        <begin position="27"/>
        <end position="46"/>
    </location>
</feature>
<gene>
    <name evidence="2" type="ORF">CERSUDRAFT_69173</name>
</gene>
<feature type="region of interest" description="Disordered" evidence="1">
    <location>
        <begin position="62"/>
        <end position="85"/>
    </location>
</feature>
<evidence type="ECO:0000256" key="1">
    <source>
        <dbReference type="SAM" id="MobiDB-lite"/>
    </source>
</evidence>
<dbReference type="OrthoDB" id="3257643at2759"/>
<dbReference type="AlphaFoldDB" id="M2P8F7"/>
<protein>
    <submittedName>
        <fullName evidence="2">Uncharacterized protein</fullName>
    </submittedName>
</protein>
<feature type="region of interest" description="Disordered" evidence="1">
    <location>
        <begin position="1"/>
        <end position="46"/>
    </location>
</feature>
<organism evidence="2 3">
    <name type="scientific">Ceriporiopsis subvermispora (strain B)</name>
    <name type="common">White-rot fungus</name>
    <name type="synonym">Gelatoporia subvermispora</name>
    <dbReference type="NCBI Taxonomy" id="914234"/>
    <lineage>
        <taxon>Eukaryota</taxon>
        <taxon>Fungi</taxon>
        <taxon>Dikarya</taxon>
        <taxon>Basidiomycota</taxon>
        <taxon>Agaricomycotina</taxon>
        <taxon>Agaricomycetes</taxon>
        <taxon>Polyporales</taxon>
        <taxon>Gelatoporiaceae</taxon>
        <taxon>Gelatoporia</taxon>
    </lineage>
</organism>
<feature type="compositionally biased region" description="Low complexity" evidence="1">
    <location>
        <begin position="62"/>
        <end position="72"/>
    </location>
</feature>
<evidence type="ECO:0000313" key="2">
    <source>
        <dbReference type="EMBL" id="EMD31674.1"/>
    </source>
</evidence>
<dbReference type="Proteomes" id="UP000016930">
    <property type="component" value="Unassembled WGS sequence"/>
</dbReference>
<dbReference type="HOGENOM" id="CLU_1677659_0_0_1"/>